<accession>A0AAE0G704</accession>
<sequence>MGALVGIDVGDCVVGDLDGAAVGDCEVGDTVGLVCTGALVASTCGTALSDAQCPQGELQLQLCTAYSAGQVATSSPVQYFGNAPSQDHGPVTPLSALTAPAYADEQLTFARTCPEVPVCAVQTALLGSTTVPSPSVSLCVVPKYEPPELPQNDTSTSHWNATL</sequence>
<dbReference type="AlphaFoldDB" id="A0AAE0G704"/>
<evidence type="ECO:0000313" key="1">
    <source>
        <dbReference type="EMBL" id="KAK3272475.1"/>
    </source>
</evidence>
<name>A0AAE0G704_9CHLO</name>
<dbReference type="EMBL" id="LGRX02008950">
    <property type="protein sequence ID" value="KAK3272475.1"/>
    <property type="molecule type" value="Genomic_DNA"/>
</dbReference>
<comment type="caution">
    <text evidence="1">The sequence shown here is derived from an EMBL/GenBank/DDBJ whole genome shotgun (WGS) entry which is preliminary data.</text>
</comment>
<gene>
    <name evidence="1" type="ORF">CYMTET_19233</name>
</gene>
<organism evidence="1 2">
    <name type="scientific">Cymbomonas tetramitiformis</name>
    <dbReference type="NCBI Taxonomy" id="36881"/>
    <lineage>
        <taxon>Eukaryota</taxon>
        <taxon>Viridiplantae</taxon>
        <taxon>Chlorophyta</taxon>
        <taxon>Pyramimonadophyceae</taxon>
        <taxon>Pyramimonadales</taxon>
        <taxon>Pyramimonadaceae</taxon>
        <taxon>Cymbomonas</taxon>
    </lineage>
</organism>
<dbReference type="Proteomes" id="UP001190700">
    <property type="component" value="Unassembled WGS sequence"/>
</dbReference>
<evidence type="ECO:0000313" key="2">
    <source>
        <dbReference type="Proteomes" id="UP001190700"/>
    </source>
</evidence>
<protein>
    <submittedName>
        <fullName evidence="1">Uncharacterized protein</fullName>
    </submittedName>
</protein>
<reference evidence="1 2" key="1">
    <citation type="journal article" date="2015" name="Genome Biol. Evol.">
        <title>Comparative Genomics of a Bacterivorous Green Alga Reveals Evolutionary Causalities and Consequences of Phago-Mixotrophic Mode of Nutrition.</title>
        <authorList>
            <person name="Burns J.A."/>
            <person name="Paasch A."/>
            <person name="Narechania A."/>
            <person name="Kim E."/>
        </authorList>
    </citation>
    <scope>NUCLEOTIDE SEQUENCE [LARGE SCALE GENOMIC DNA]</scope>
    <source>
        <strain evidence="1 2">PLY_AMNH</strain>
    </source>
</reference>
<keyword evidence="2" id="KW-1185">Reference proteome</keyword>
<proteinExistence type="predicted"/>